<evidence type="ECO:0000259" key="2">
    <source>
        <dbReference type="Pfam" id="PF11935"/>
    </source>
</evidence>
<dbReference type="InterPro" id="IPR022075">
    <property type="entry name" value="Symplekin_C"/>
</dbReference>
<evidence type="ECO:0000259" key="3">
    <source>
        <dbReference type="Pfam" id="PF12295"/>
    </source>
</evidence>
<proteinExistence type="predicted"/>
<dbReference type="PANTHER" id="PTHR47184:SF2">
    <property type="entry name" value="SYMPLEKIN"/>
    <property type="match status" value="1"/>
</dbReference>
<protein>
    <recommendedName>
        <fullName evidence="6">Symplekin</fullName>
    </recommendedName>
</protein>
<evidence type="ECO:0000256" key="1">
    <source>
        <dbReference type="SAM" id="MobiDB-lite"/>
    </source>
</evidence>
<accession>A0A022RQ36</accession>
<dbReference type="GO" id="GO:0005847">
    <property type="term" value="C:mRNA cleavage and polyadenylation specificity factor complex"/>
    <property type="evidence" value="ECO:0000318"/>
    <property type="project" value="GO_Central"/>
</dbReference>
<feature type="region of interest" description="Disordered" evidence="1">
    <location>
        <begin position="613"/>
        <end position="687"/>
    </location>
</feature>
<keyword evidence="5" id="KW-1185">Reference proteome</keyword>
<gene>
    <name evidence="4" type="ORF">MIMGU_mgv1a000258mg</name>
</gene>
<feature type="compositionally biased region" description="Acidic residues" evidence="1">
    <location>
        <begin position="616"/>
        <end position="626"/>
    </location>
</feature>
<feature type="region of interest" description="Disordered" evidence="1">
    <location>
        <begin position="379"/>
        <end position="421"/>
    </location>
</feature>
<feature type="domain" description="Symplekin C-terminal" evidence="3">
    <location>
        <begin position="1099"/>
        <end position="1277"/>
    </location>
</feature>
<dbReference type="Gene3D" id="1.25.10.10">
    <property type="entry name" value="Leucine-rich Repeat Variant"/>
    <property type="match status" value="1"/>
</dbReference>
<evidence type="ECO:0008006" key="6">
    <source>
        <dbReference type="Google" id="ProtNLM"/>
    </source>
</evidence>
<dbReference type="Pfam" id="PF11935">
    <property type="entry name" value="SYMPK_PTA1_N"/>
    <property type="match status" value="1"/>
</dbReference>
<dbReference type="InterPro" id="IPR016024">
    <property type="entry name" value="ARM-type_fold"/>
</dbReference>
<dbReference type="SUPFAM" id="SSF48371">
    <property type="entry name" value="ARM repeat"/>
    <property type="match status" value="1"/>
</dbReference>
<name>A0A022RQ36_ERYGU</name>
<evidence type="ECO:0000313" key="4">
    <source>
        <dbReference type="EMBL" id="EYU41898.1"/>
    </source>
</evidence>
<dbReference type="InterPro" id="IPR011989">
    <property type="entry name" value="ARM-like"/>
</dbReference>
<dbReference type="STRING" id="4155.A0A022RQ36"/>
<feature type="domain" description="Symplekin/Pta1 N-terminal" evidence="2">
    <location>
        <begin position="102"/>
        <end position="321"/>
    </location>
</feature>
<dbReference type="eggNOG" id="KOG1895">
    <property type="taxonomic scope" value="Eukaryota"/>
</dbReference>
<feature type="compositionally biased region" description="Low complexity" evidence="1">
    <location>
        <begin position="1315"/>
        <end position="1329"/>
    </location>
</feature>
<sequence length="1348" mass="147737">MVGMMAGISREKIASRINSIKYGGTDIGQKLDQLRRLGDDLAAVDSVLLVEFLSPIIDLLSDRLSPVRKSVTRMIGEIGLKHLELLPEIIPALVDVLKDDTPAVARQAITCGIDIFRSSLVKVTIQGLYSSGFNESQRSSWLSVLKFRDEIYSMAFKVGSEGRRLPALKFVESVLLLYTPDPNASQEPPADQISEGEFEEFNISWLRGGHPILNVRDLSAEASQNLGLLLDQLRFPSLKSHSYLVIIVLIKCLSEVARKRPAFYGRILPVLLGLDPSSSASKGMHLAGVNHALKNAFESCLNCTHPGAAPWRDRLVGALKEIKVGKPTEHAALEISDNNGRAEWTGDSHVAQVHEDEKPSIAFVNEHNNVGRKRGVELDASEFTEDDMSGKRARSTPDNSEGTKKEITEAQTPSRPDADSGPVQQLVAMFGALAAQGEKAAASLEILVSSISADLLAEVVMANLRNLPPKIPKSEMNEEPLGNTGVPHPDTVASESHINHLSLLLTDILAQPNSSPVGTEDPHHSQTEEEEPRVTLADSNVAYDDLNYASQQATLSISESVTPDDIPSAMETDFTAITSEVNDMKSVEDEIPGLALSTQDDGLPENLAVSSKGLTDLDDANEEDFINPDRTPLELDNTPLEVDSTPLELDSTSLELDRTPIELAQSLSTDRSEELSPKAASTDTNMNSSTATSVRLLPQLVLPKISAPVIHLADDQKDQLQELAFVRIVEAYKHVTVAGGSQTRFSILAHSGMEFPSELDPWKLLKAHILSDYVNHEGHELTLRVLYRLFGEAEEDRDFFISTTATSVYETFLLQVAETLRDSFPASDKSLSRLLGEVPYLPKSLFAMLESLCCPGSSDNDDKELHGGDRVTQGLSTVWSLMLLRPPIRDACLKIALKSAVHHSEEVRMKAIRLVANKLYPLSFISEKIEDFAKEMLLSVVGDDQITLTKEGDGTLAEVQKDENPSSENQPASSAIKEISVDTHQLSASESIPSSTVAEVQRCMSLYFALCTKKHSLLRQIFDVYKDTSKMAKQTVHRQIPLLVRTIGSSRDLLDVVSNPPAGSEELIIQVVQILTDGTVPSPELVSTIKRLYNIKLKDVDILIPILPFLPKDEVLLVFPHLVNAPSDKFQVVLSRVLQGLNHSTPVLTPAEALIAIHGIDPDRDGIPLKKVTDACNACFEQQHIFTQQVLAKVLNQLVEQIPLPLLFMRTVLQAIGAFPSLVEFIMEILNRLVSKQIWKNPKLWVGFMKCALLTKPQSFGVLLQLPTTQLENALNRTQALRAPLVAHASQPHIRSSLPRSTLVVLGIVSDVQAPTQTQPTQTQTTTETDNTDKETVTDKSKESSTAS</sequence>
<feature type="compositionally biased region" description="Basic and acidic residues" evidence="1">
    <location>
        <begin position="1331"/>
        <end position="1348"/>
    </location>
</feature>
<dbReference type="EMBL" id="KI630319">
    <property type="protein sequence ID" value="EYU41898.1"/>
    <property type="molecule type" value="Genomic_DNA"/>
</dbReference>
<feature type="region of interest" description="Disordered" evidence="1">
    <location>
        <begin position="1315"/>
        <end position="1348"/>
    </location>
</feature>
<feature type="region of interest" description="Disordered" evidence="1">
    <location>
        <begin position="511"/>
        <end position="535"/>
    </location>
</feature>
<dbReference type="PANTHER" id="PTHR47184">
    <property type="entry name" value="PHOSPHATIDYLINOSITOL 3-AND 4-KINASE FAMILY PROTEIN-RELATED"/>
    <property type="match status" value="1"/>
</dbReference>
<dbReference type="InterPro" id="IPR032460">
    <property type="entry name" value="Symplekin/Pta1_N"/>
</dbReference>
<dbReference type="Proteomes" id="UP000030748">
    <property type="component" value="Unassembled WGS sequence"/>
</dbReference>
<dbReference type="Pfam" id="PF12295">
    <property type="entry name" value="Symplekin_C"/>
    <property type="match status" value="1"/>
</dbReference>
<organism evidence="4 5">
    <name type="scientific">Erythranthe guttata</name>
    <name type="common">Yellow monkey flower</name>
    <name type="synonym">Mimulus guttatus</name>
    <dbReference type="NCBI Taxonomy" id="4155"/>
    <lineage>
        <taxon>Eukaryota</taxon>
        <taxon>Viridiplantae</taxon>
        <taxon>Streptophyta</taxon>
        <taxon>Embryophyta</taxon>
        <taxon>Tracheophyta</taxon>
        <taxon>Spermatophyta</taxon>
        <taxon>Magnoliopsida</taxon>
        <taxon>eudicotyledons</taxon>
        <taxon>Gunneridae</taxon>
        <taxon>Pentapetalae</taxon>
        <taxon>asterids</taxon>
        <taxon>lamiids</taxon>
        <taxon>Lamiales</taxon>
        <taxon>Phrymaceae</taxon>
        <taxon>Erythranthe</taxon>
    </lineage>
</organism>
<evidence type="ECO:0000313" key="5">
    <source>
        <dbReference type="Proteomes" id="UP000030748"/>
    </source>
</evidence>
<reference evidence="4 5" key="1">
    <citation type="journal article" date="2013" name="Proc. Natl. Acad. Sci. U.S.A.">
        <title>Fine-scale variation in meiotic recombination in Mimulus inferred from population shotgun sequencing.</title>
        <authorList>
            <person name="Hellsten U."/>
            <person name="Wright K.M."/>
            <person name="Jenkins J."/>
            <person name="Shu S."/>
            <person name="Yuan Y."/>
            <person name="Wessler S.R."/>
            <person name="Schmutz J."/>
            <person name="Willis J.H."/>
            <person name="Rokhsar D.S."/>
        </authorList>
    </citation>
    <scope>NUCLEOTIDE SEQUENCE [LARGE SCALE GENOMIC DNA]</scope>
    <source>
        <strain evidence="5">cv. DUN x IM62</strain>
    </source>
</reference>